<dbReference type="InterPro" id="IPR012438">
    <property type="entry name" value="DUF1639"/>
</dbReference>
<keyword evidence="3" id="KW-1185">Reference proteome</keyword>
<evidence type="ECO:0000256" key="1">
    <source>
        <dbReference type="SAM" id="MobiDB-lite"/>
    </source>
</evidence>
<feature type="compositionally biased region" description="Basic and acidic residues" evidence="1">
    <location>
        <begin position="90"/>
        <end position="119"/>
    </location>
</feature>
<organism evidence="2 3">
    <name type="scientific">Trapa natans</name>
    <name type="common">Water chestnut</name>
    <dbReference type="NCBI Taxonomy" id="22666"/>
    <lineage>
        <taxon>Eukaryota</taxon>
        <taxon>Viridiplantae</taxon>
        <taxon>Streptophyta</taxon>
        <taxon>Embryophyta</taxon>
        <taxon>Tracheophyta</taxon>
        <taxon>Spermatophyta</taxon>
        <taxon>Magnoliopsida</taxon>
        <taxon>eudicotyledons</taxon>
        <taxon>Gunneridae</taxon>
        <taxon>Pentapetalae</taxon>
        <taxon>rosids</taxon>
        <taxon>malvids</taxon>
        <taxon>Myrtales</taxon>
        <taxon>Lythraceae</taxon>
        <taxon>Trapa</taxon>
    </lineage>
</organism>
<evidence type="ECO:0000313" key="2">
    <source>
        <dbReference type="EMBL" id="KAK4788367.1"/>
    </source>
</evidence>
<feature type="compositionally biased region" description="Polar residues" evidence="1">
    <location>
        <begin position="1"/>
        <end position="12"/>
    </location>
</feature>
<dbReference type="Proteomes" id="UP001346149">
    <property type="component" value="Unassembled WGS sequence"/>
</dbReference>
<accession>A0AAN7LKY3</accession>
<dbReference type="PANTHER" id="PTHR33130:SF40">
    <property type="entry name" value="CHROMOGRANIN (DUF1639)"/>
    <property type="match status" value="1"/>
</dbReference>
<dbReference type="Pfam" id="PF07797">
    <property type="entry name" value="DUF1639"/>
    <property type="match status" value="1"/>
</dbReference>
<feature type="compositionally biased region" description="Basic residues" evidence="1">
    <location>
        <begin position="61"/>
        <end position="72"/>
    </location>
</feature>
<reference evidence="2 3" key="1">
    <citation type="journal article" date="2023" name="Hortic Res">
        <title>Pangenome of water caltrop reveals structural variations and asymmetric subgenome divergence after allopolyploidization.</title>
        <authorList>
            <person name="Zhang X."/>
            <person name="Chen Y."/>
            <person name="Wang L."/>
            <person name="Yuan Y."/>
            <person name="Fang M."/>
            <person name="Shi L."/>
            <person name="Lu R."/>
            <person name="Comes H.P."/>
            <person name="Ma Y."/>
            <person name="Chen Y."/>
            <person name="Huang G."/>
            <person name="Zhou Y."/>
            <person name="Zheng Z."/>
            <person name="Qiu Y."/>
        </authorList>
    </citation>
    <scope>NUCLEOTIDE SEQUENCE [LARGE SCALE GENOMIC DNA]</scope>
    <source>
        <strain evidence="2">F231</strain>
    </source>
</reference>
<gene>
    <name evidence="2" type="ORF">SAY86_019686</name>
</gene>
<dbReference type="AlphaFoldDB" id="A0AAN7LKY3"/>
<sequence>MKTTPDKSQPPHNFTAPIAQGWGGESNGDHQRLRRSASPGESLVGESGSHRNESGPDSRHPRVGSRKGHRFLPRSTSLADLVKPHVQSADVKEKNQRITSKDDKLHAKNSENHRERADEAGAEPLGTEATQKPWNLRPRKVNPSPKLRELSGAAAAFSHSPGEKQQAKTMRQRGFADTSAAAGRVRKEKRRLWIGLSKEETEADILLMSGSKPSRRPKRWPKDVQKYLDVAFPCTSLEGAAADDFQLIDPRKYCDRR</sequence>
<dbReference type="PANTHER" id="PTHR33130">
    <property type="entry name" value="PUTATIVE (DUF1639)-RELATED"/>
    <property type="match status" value="1"/>
</dbReference>
<feature type="compositionally biased region" description="Basic and acidic residues" evidence="1">
    <location>
        <begin position="48"/>
        <end position="60"/>
    </location>
</feature>
<evidence type="ECO:0000313" key="3">
    <source>
        <dbReference type="Proteomes" id="UP001346149"/>
    </source>
</evidence>
<name>A0AAN7LKY3_TRANT</name>
<comment type="caution">
    <text evidence="2">The sequence shown here is derived from an EMBL/GenBank/DDBJ whole genome shotgun (WGS) entry which is preliminary data.</text>
</comment>
<feature type="region of interest" description="Disordered" evidence="1">
    <location>
        <begin position="1"/>
        <end position="182"/>
    </location>
</feature>
<dbReference type="EMBL" id="JAXQNO010000011">
    <property type="protein sequence ID" value="KAK4788367.1"/>
    <property type="molecule type" value="Genomic_DNA"/>
</dbReference>
<protein>
    <submittedName>
        <fullName evidence="2">Uncharacterized protein</fullName>
    </submittedName>
</protein>
<proteinExistence type="predicted"/>